<dbReference type="KEGG" id="fso:Fsol_00378"/>
<dbReference type="AlphaFoldDB" id="A0A2U8BS37"/>
<dbReference type="PROSITE" id="PS50106">
    <property type="entry name" value="PDZ"/>
    <property type="match status" value="1"/>
</dbReference>
<dbReference type="Pfam" id="PF17820">
    <property type="entry name" value="PDZ_6"/>
    <property type="match status" value="1"/>
</dbReference>
<dbReference type="SUPFAM" id="SSF52096">
    <property type="entry name" value="ClpP/crotonase"/>
    <property type="match status" value="1"/>
</dbReference>
<protein>
    <submittedName>
        <fullName evidence="7">Putative S41 family protease</fullName>
    </submittedName>
</protein>
<evidence type="ECO:0000259" key="6">
    <source>
        <dbReference type="PROSITE" id="PS50106"/>
    </source>
</evidence>
<dbReference type="Gene3D" id="3.30.750.44">
    <property type="match status" value="1"/>
</dbReference>
<dbReference type="PANTHER" id="PTHR32060:SF22">
    <property type="entry name" value="CARBOXYL-TERMINAL-PROCESSING PEPTIDASE 3, CHLOROPLASTIC"/>
    <property type="match status" value="1"/>
</dbReference>
<dbReference type="CDD" id="cd07560">
    <property type="entry name" value="Peptidase_S41_CPP"/>
    <property type="match status" value="1"/>
</dbReference>
<evidence type="ECO:0000256" key="1">
    <source>
        <dbReference type="ARBA" id="ARBA00009179"/>
    </source>
</evidence>
<evidence type="ECO:0000256" key="2">
    <source>
        <dbReference type="ARBA" id="ARBA00022670"/>
    </source>
</evidence>
<dbReference type="InterPro" id="IPR029045">
    <property type="entry name" value="ClpP/crotonase-like_dom_sf"/>
</dbReference>
<dbReference type="Proteomes" id="UP000244519">
    <property type="component" value="Chromosome"/>
</dbReference>
<evidence type="ECO:0000313" key="7">
    <source>
        <dbReference type="EMBL" id="AWD33176.1"/>
    </source>
</evidence>
<proteinExistence type="inferred from homology"/>
<evidence type="ECO:0000256" key="3">
    <source>
        <dbReference type="ARBA" id="ARBA00022801"/>
    </source>
</evidence>
<dbReference type="GO" id="GO:0008236">
    <property type="term" value="F:serine-type peptidase activity"/>
    <property type="evidence" value="ECO:0007669"/>
    <property type="project" value="UniProtKB-KW"/>
</dbReference>
<name>A0A2U8BS37_9RICK</name>
<feature type="chain" id="PRO_5015933195" evidence="5">
    <location>
        <begin position="24"/>
        <end position="428"/>
    </location>
</feature>
<reference evidence="7 8" key="1">
    <citation type="journal article" date="2018" name="Genome Biol. Evol.">
        <title>The Genome Sequence of "Candidatus Fokinia solitaria": Insights on Reductive Evolution in Rickettsiales.</title>
        <authorList>
            <person name="Floriano A.M."/>
            <person name="Castelli M."/>
            <person name="Krenek S."/>
            <person name="Berendonk T.U."/>
            <person name="Bazzocchi C."/>
            <person name="Petroni G."/>
            <person name="Sassera D."/>
        </authorList>
    </citation>
    <scope>NUCLEOTIDE SEQUENCE [LARGE SCALE GENOMIC DNA]</scope>
    <source>
        <strain evidence="7">Rio ETE_ALG 3VII</strain>
    </source>
</reference>
<accession>A0A2U8BS37</accession>
<keyword evidence="2 7" id="KW-0645">Protease</keyword>
<dbReference type="GO" id="GO:0006508">
    <property type="term" value="P:proteolysis"/>
    <property type="evidence" value="ECO:0007669"/>
    <property type="project" value="UniProtKB-KW"/>
</dbReference>
<dbReference type="GO" id="GO:0004175">
    <property type="term" value="F:endopeptidase activity"/>
    <property type="evidence" value="ECO:0007669"/>
    <property type="project" value="TreeGrafter"/>
</dbReference>
<keyword evidence="5" id="KW-0732">Signal</keyword>
<comment type="similarity">
    <text evidence="1">Belongs to the peptidase S41A family.</text>
</comment>
<evidence type="ECO:0000256" key="4">
    <source>
        <dbReference type="ARBA" id="ARBA00022825"/>
    </source>
</evidence>
<keyword evidence="4" id="KW-0720">Serine protease</keyword>
<dbReference type="InterPro" id="IPR005151">
    <property type="entry name" value="Tail-specific_protease"/>
</dbReference>
<dbReference type="Gene3D" id="2.30.42.10">
    <property type="match status" value="1"/>
</dbReference>
<keyword evidence="3" id="KW-0378">Hydrolase</keyword>
<dbReference type="GO" id="GO:0030288">
    <property type="term" value="C:outer membrane-bounded periplasmic space"/>
    <property type="evidence" value="ECO:0007669"/>
    <property type="project" value="TreeGrafter"/>
</dbReference>
<dbReference type="SMART" id="SM00245">
    <property type="entry name" value="TSPc"/>
    <property type="match status" value="1"/>
</dbReference>
<dbReference type="InterPro" id="IPR041489">
    <property type="entry name" value="PDZ_6"/>
</dbReference>
<evidence type="ECO:0000313" key="8">
    <source>
        <dbReference type="Proteomes" id="UP000244519"/>
    </source>
</evidence>
<feature type="signal peptide" evidence="5">
    <location>
        <begin position="1"/>
        <end position="23"/>
    </location>
</feature>
<dbReference type="OrthoDB" id="9812068at2"/>
<dbReference type="InterPro" id="IPR036034">
    <property type="entry name" value="PDZ_sf"/>
</dbReference>
<dbReference type="SMART" id="SM00228">
    <property type="entry name" value="PDZ"/>
    <property type="match status" value="1"/>
</dbReference>
<organism evidence="7 8">
    <name type="scientific">Candidatus Fokinia solitaria</name>
    <dbReference type="NCBI Taxonomy" id="1802984"/>
    <lineage>
        <taxon>Bacteria</taxon>
        <taxon>Pseudomonadati</taxon>
        <taxon>Pseudomonadota</taxon>
        <taxon>Alphaproteobacteria</taxon>
        <taxon>Rickettsiales</taxon>
        <taxon>Candidatus Midichloriaceae</taxon>
        <taxon>Candidatus Fokinia</taxon>
    </lineage>
</organism>
<gene>
    <name evidence="7" type="ORF">Fsol_00378</name>
</gene>
<evidence type="ECO:0000256" key="5">
    <source>
        <dbReference type="SAM" id="SignalP"/>
    </source>
</evidence>
<dbReference type="SUPFAM" id="SSF50156">
    <property type="entry name" value="PDZ domain-like"/>
    <property type="match status" value="1"/>
</dbReference>
<sequence length="428" mass="47260">MSVAGFCRVLLILSLFLSKVAFSAEIGESGLVGIIRTIEGSYMTTLPREKIIEAAVAGIFKSLDRDSKFVSHSELKVFRDKLRSVVVGLGIVYSFSKEDLGRVRYVLHDSPAYKAGIQRNDKILQIDNYDLNTLSISAIKEKMSTGHKVVLRILRGNDIKEFVPQSTKIKREQFHIKRISGKFQILYIKIHTFADSLSTQLKGAIEKAFRESEIKGVILDLRYNNGGLLSEGINVANLFLKENLPIIKISEGDGMENTIYSDNLIDVADGCPMIVLMNRLSASSSEVVIAGLKYNDRAVLLGARTFGKGSIQELFPIQDFGITLTISTFSSPSGNPINGVGIAADIEIPFEVDTSDVLYNRMKNDQLNRSALFLLDLDNDKTDDIGEQSSSVELDCALDAMLGDTSIDPTIIKSISVMQEMIDKKIKD</sequence>
<dbReference type="InterPro" id="IPR004447">
    <property type="entry name" value="Peptidase_S41A"/>
</dbReference>
<dbReference type="EMBL" id="CP025989">
    <property type="protein sequence ID" value="AWD33176.1"/>
    <property type="molecule type" value="Genomic_DNA"/>
</dbReference>
<keyword evidence="8" id="KW-1185">Reference proteome</keyword>
<dbReference type="Pfam" id="PF03572">
    <property type="entry name" value="Peptidase_S41"/>
    <property type="match status" value="1"/>
</dbReference>
<dbReference type="InterPro" id="IPR001478">
    <property type="entry name" value="PDZ"/>
</dbReference>
<dbReference type="GO" id="GO:0007165">
    <property type="term" value="P:signal transduction"/>
    <property type="evidence" value="ECO:0007669"/>
    <property type="project" value="TreeGrafter"/>
</dbReference>
<dbReference type="Gene3D" id="3.90.226.10">
    <property type="entry name" value="2-enoyl-CoA Hydratase, Chain A, domain 1"/>
    <property type="match status" value="1"/>
</dbReference>
<dbReference type="PANTHER" id="PTHR32060">
    <property type="entry name" value="TAIL-SPECIFIC PROTEASE"/>
    <property type="match status" value="1"/>
</dbReference>
<feature type="domain" description="PDZ" evidence="6">
    <location>
        <begin position="74"/>
        <end position="157"/>
    </location>
</feature>